<dbReference type="Proteomes" id="UP001420932">
    <property type="component" value="Unassembled WGS sequence"/>
</dbReference>
<comment type="caution">
    <text evidence="2">The sequence shown here is derived from an EMBL/GenBank/DDBJ whole genome shotgun (WGS) entry which is preliminary data.</text>
</comment>
<reference evidence="2 3" key="1">
    <citation type="submission" date="2024-01" db="EMBL/GenBank/DDBJ databases">
        <title>Genome assemblies of Stephania.</title>
        <authorList>
            <person name="Yang L."/>
        </authorList>
    </citation>
    <scope>NUCLEOTIDE SEQUENCE [LARGE SCALE GENOMIC DNA]</scope>
    <source>
        <strain evidence="2">YNDBR</strain>
        <tissue evidence="2">Leaf</tissue>
    </source>
</reference>
<name>A0AAP0PNU1_9MAGN</name>
<proteinExistence type="predicted"/>
<evidence type="ECO:0000313" key="3">
    <source>
        <dbReference type="Proteomes" id="UP001420932"/>
    </source>
</evidence>
<accession>A0AAP0PNU1</accession>
<feature type="compositionally biased region" description="Basic residues" evidence="1">
    <location>
        <begin position="167"/>
        <end position="176"/>
    </location>
</feature>
<keyword evidence="3" id="KW-1185">Reference proteome</keyword>
<dbReference type="AlphaFoldDB" id="A0AAP0PNU1"/>
<evidence type="ECO:0000256" key="1">
    <source>
        <dbReference type="SAM" id="MobiDB-lite"/>
    </source>
</evidence>
<gene>
    <name evidence="2" type="ORF">Syun_009697</name>
</gene>
<evidence type="ECO:0000313" key="2">
    <source>
        <dbReference type="EMBL" id="KAK9151388.1"/>
    </source>
</evidence>
<feature type="region of interest" description="Disordered" evidence="1">
    <location>
        <begin position="136"/>
        <end position="201"/>
    </location>
</feature>
<protein>
    <submittedName>
        <fullName evidence="2">Uncharacterized protein</fullName>
    </submittedName>
</protein>
<organism evidence="2 3">
    <name type="scientific">Stephania yunnanensis</name>
    <dbReference type="NCBI Taxonomy" id="152371"/>
    <lineage>
        <taxon>Eukaryota</taxon>
        <taxon>Viridiplantae</taxon>
        <taxon>Streptophyta</taxon>
        <taxon>Embryophyta</taxon>
        <taxon>Tracheophyta</taxon>
        <taxon>Spermatophyta</taxon>
        <taxon>Magnoliopsida</taxon>
        <taxon>Ranunculales</taxon>
        <taxon>Menispermaceae</taxon>
        <taxon>Menispermoideae</taxon>
        <taxon>Cissampelideae</taxon>
        <taxon>Stephania</taxon>
    </lineage>
</organism>
<sequence>MVQPIVRPNSRLYTTATTLPRSTSISRHISTERPIVISVVSRRDCVIFVGLCSRQFDFPKIWLLSRSSLSESITTFSSLCGRELRIPSSYTNEQPTTVNHNYSSKCNLITLKTYLQSTDFPQIMCARRCSRNPNFETKSAHTTTRRTAKKPSNGGETQGETRETRFRRFHPLHGSHKTGSWSPGGEDDAWGAGVQMDLNEG</sequence>
<dbReference type="EMBL" id="JBBNAF010000004">
    <property type="protein sequence ID" value="KAK9151388.1"/>
    <property type="molecule type" value="Genomic_DNA"/>
</dbReference>